<dbReference type="Gene3D" id="3.20.20.80">
    <property type="entry name" value="Glycosidases"/>
    <property type="match status" value="1"/>
</dbReference>
<evidence type="ECO:0000256" key="2">
    <source>
        <dbReference type="RuleBase" id="RU361185"/>
    </source>
</evidence>
<keyword evidence="5" id="KW-1185">Reference proteome</keyword>
<dbReference type="Pfam" id="PF01055">
    <property type="entry name" value="Glyco_hydro_31_2nd"/>
    <property type="match status" value="1"/>
</dbReference>
<dbReference type="Proteomes" id="UP000036681">
    <property type="component" value="Unplaced"/>
</dbReference>
<dbReference type="PANTHER" id="PTHR22762:SF133">
    <property type="entry name" value="P-TYPE DOMAIN-CONTAINING PROTEIN"/>
    <property type="match status" value="1"/>
</dbReference>
<dbReference type="Gene3D" id="2.60.40.1180">
    <property type="entry name" value="Golgi alpha-mannosidase II"/>
    <property type="match status" value="1"/>
</dbReference>
<organism evidence="5 6">
    <name type="scientific">Ascaris lumbricoides</name>
    <name type="common">Giant roundworm</name>
    <dbReference type="NCBI Taxonomy" id="6252"/>
    <lineage>
        <taxon>Eukaryota</taxon>
        <taxon>Metazoa</taxon>
        <taxon>Ecdysozoa</taxon>
        <taxon>Nematoda</taxon>
        <taxon>Chromadorea</taxon>
        <taxon>Rhabditida</taxon>
        <taxon>Spirurina</taxon>
        <taxon>Ascaridomorpha</taxon>
        <taxon>Ascaridoidea</taxon>
        <taxon>Ascarididae</taxon>
        <taxon>Ascaris</taxon>
    </lineage>
</organism>
<dbReference type="InterPro" id="IPR017853">
    <property type="entry name" value="GH"/>
</dbReference>
<comment type="similarity">
    <text evidence="1 2">Belongs to the glycosyl hydrolase 31 family.</text>
</comment>
<keyword evidence="2" id="KW-0378">Hydrolase</keyword>
<dbReference type="WBParaSite" id="ALUE_0002157101-mRNA-1">
    <property type="protein sequence ID" value="ALUE_0002157101-mRNA-1"/>
    <property type="gene ID" value="ALUE_0002157101"/>
</dbReference>
<feature type="domain" description="Glycoside hydrolase family 31 TIM barrel" evidence="3">
    <location>
        <begin position="10"/>
        <end position="151"/>
    </location>
</feature>
<evidence type="ECO:0000256" key="1">
    <source>
        <dbReference type="ARBA" id="ARBA00007806"/>
    </source>
</evidence>
<dbReference type="PANTHER" id="PTHR22762">
    <property type="entry name" value="ALPHA-GLUCOSIDASE"/>
    <property type="match status" value="1"/>
</dbReference>
<dbReference type="InterPro" id="IPR013780">
    <property type="entry name" value="Glyco_hydro_b"/>
</dbReference>
<evidence type="ECO:0000313" key="5">
    <source>
        <dbReference type="Proteomes" id="UP000036681"/>
    </source>
</evidence>
<accession>A0A0M3IS43</accession>
<dbReference type="Pfam" id="PF21365">
    <property type="entry name" value="Glyco_hydro_31_3rd"/>
    <property type="match status" value="1"/>
</dbReference>
<protein>
    <submittedName>
        <fullName evidence="6">Gal_mutarotas_2 domain-containing protein</fullName>
    </submittedName>
</protein>
<dbReference type="AlphaFoldDB" id="A0A0M3IS43"/>
<feature type="domain" description="Glycosyl hydrolase family 31 C-terminal" evidence="4">
    <location>
        <begin position="159"/>
        <end position="218"/>
    </location>
</feature>
<dbReference type="InterPro" id="IPR000322">
    <property type="entry name" value="Glyco_hydro_31_TIM"/>
</dbReference>
<dbReference type="InterPro" id="IPR048395">
    <property type="entry name" value="Glyco_hydro_31_C"/>
</dbReference>
<dbReference type="SUPFAM" id="SSF51445">
    <property type="entry name" value="(Trans)glycosidases"/>
    <property type="match status" value="1"/>
</dbReference>
<reference evidence="6" key="1">
    <citation type="submission" date="2017-02" db="UniProtKB">
        <authorList>
            <consortium name="WormBaseParasite"/>
        </authorList>
    </citation>
    <scope>IDENTIFICATION</scope>
</reference>
<evidence type="ECO:0000313" key="6">
    <source>
        <dbReference type="WBParaSite" id="ALUE_0002157101-mRNA-1"/>
    </source>
</evidence>
<dbReference type="GO" id="GO:0005975">
    <property type="term" value="P:carbohydrate metabolic process"/>
    <property type="evidence" value="ECO:0007669"/>
    <property type="project" value="InterPro"/>
</dbReference>
<dbReference type="GO" id="GO:0004558">
    <property type="term" value="F:alpha-1,4-glucosidase activity"/>
    <property type="evidence" value="ECO:0007669"/>
    <property type="project" value="TreeGrafter"/>
</dbReference>
<proteinExistence type="inferred from homology"/>
<sequence>MLAVSKSGRIYDTKNLYGLQQSIATHKALQKSTSKRGLLLSRSLFPSGGHYAGHSLGDNYATWSNLARSVVGIQLFNIFGIPYVGADICGFYGETITDDLCLRWHQLGAFYSLARVRSENRLSPQSPSIWYAAARQAYLFRYMYLPYLYTLHFEAARFGGTVVRPLFFEFPDDDAARGNSEQFMWGSALLIAPVLRPNMNVTYAYLPRSVSWYSLRNDDFGVKAPKGFSFFSASAFMLPPIFIKG</sequence>
<dbReference type="SUPFAM" id="SSF51011">
    <property type="entry name" value="Glycosyl hydrolase domain"/>
    <property type="match status" value="1"/>
</dbReference>
<evidence type="ECO:0000259" key="4">
    <source>
        <dbReference type="Pfam" id="PF21365"/>
    </source>
</evidence>
<keyword evidence="2" id="KW-0326">Glycosidase</keyword>
<name>A0A0M3IS43_ASCLU</name>
<evidence type="ECO:0000259" key="3">
    <source>
        <dbReference type="Pfam" id="PF01055"/>
    </source>
</evidence>